<reference evidence="2 3" key="1">
    <citation type="submission" date="2017-09" db="EMBL/GenBank/DDBJ databases">
        <authorList>
            <person name="Lee N."/>
            <person name="Cho B.-K."/>
        </authorList>
    </citation>
    <scope>NUCLEOTIDE SEQUENCE [LARGE SCALE GENOMIC DNA]</scope>
    <source>
        <strain evidence="2 3">ATCC 12461</strain>
    </source>
</reference>
<dbReference type="CDD" id="cd00093">
    <property type="entry name" value="HTH_XRE"/>
    <property type="match status" value="1"/>
</dbReference>
<sequence>MARPERPIPSSDPDLERLAQWLRTLRRTAGLTHRDMVKRSGHAFSAPTFSRAASGHRIPRLLVVEAYARACGAPAGEARRLWQAARYAEHRRRNPGAGVPRPDRVYDRDGLNHALQELYYKAGAIPVDEMERRAGQHGELPHSTVLRMLAGRSMLDLAQLMAFLRVCDVTDGVEVERWRGAWRRARRRLDVERQGTRLARLHEASAPSRRRARDKNASSSMGGSVTHPRFLPYPHAALAGSWKQRTGEAARPTRT</sequence>
<evidence type="ECO:0000313" key="2">
    <source>
        <dbReference type="EMBL" id="QEV17772.1"/>
    </source>
</evidence>
<dbReference type="Gene3D" id="1.10.260.40">
    <property type="entry name" value="lambda repressor-like DNA-binding domains"/>
    <property type="match status" value="1"/>
</dbReference>
<dbReference type="Pfam" id="PF13560">
    <property type="entry name" value="HTH_31"/>
    <property type="match status" value="1"/>
</dbReference>
<dbReference type="AlphaFoldDB" id="A0A5J6HEV0"/>
<feature type="region of interest" description="Disordered" evidence="1">
    <location>
        <begin position="236"/>
        <end position="255"/>
    </location>
</feature>
<keyword evidence="3" id="KW-1185">Reference proteome</keyword>
<dbReference type="InterPro" id="IPR010982">
    <property type="entry name" value="Lambda_DNA-bd_dom_sf"/>
</dbReference>
<feature type="region of interest" description="Disordered" evidence="1">
    <location>
        <begin position="200"/>
        <end position="231"/>
    </location>
</feature>
<dbReference type="RefSeq" id="WP_150476764.1">
    <property type="nucleotide sequence ID" value="NZ_CP023695.1"/>
</dbReference>
<gene>
    <name evidence="2" type="ORF">CP975_09870</name>
</gene>
<dbReference type="KEGG" id="salw:CP975_09870"/>
<proteinExistence type="predicted"/>
<dbReference type="OrthoDB" id="4162271at2"/>
<dbReference type="InterPro" id="IPR001387">
    <property type="entry name" value="Cro/C1-type_HTH"/>
</dbReference>
<accession>A0A5J6HEV0</accession>
<dbReference type="GO" id="GO:0003677">
    <property type="term" value="F:DNA binding"/>
    <property type="evidence" value="ECO:0007669"/>
    <property type="project" value="InterPro"/>
</dbReference>
<organism evidence="2 3">
    <name type="scientific">Streptomyces alboniger</name>
    <dbReference type="NCBI Taxonomy" id="132473"/>
    <lineage>
        <taxon>Bacteria</taxon>
        <taxon>Bacillati</taxon>
        <taxon>Actinomycetota</taxon>
        <taxon>Actinomycetes</taxon>
        <taxon>Kitasatosporales</taxon>
        <taxon>Streptomycetaceae</taxon>
        <taxon>Streptomyces</taxon>
        <taxon>Streptomyces aurantiacus group</taxon>
    </lineage>
</organism>
<protein>
    <submittedName>
        <fullName evidence="2">XRE family transcriptional regulator</fullName>
    </submittedName>
</protein>
<dbReference type="EMBL" id="CP023695">
    <property type="protein sequence ID" value="QEV17772.1"/>
    <property type="molecule type" value="Genomic_DNA"/>
</dbReference>
<evidence type="ECO:0000256" key="1">
    <source>
        <dbReference type="SAM" id="MobiDB-lite"/>
    </source>
</evidence>
<evidence type="ECO:0000313" key="3">
    <source>
        <dbReference type="Proteomes" id="UP000326553"/>
    </source>
</evidence>
<dbReference type="Proteomes" id="UP000326553">
    <property type="component" value="Chromosome"/>
</dbReference>
<name>A0A5J6HEV0_STRAD</name>
<dbReference type="SUPFAM" id="SSF47413">
    <property type="entry name" value="lambda repressor-like DNA-binding domains"/>
    <property type="match status" value="1"/>
</dbReference>